<sequence length="505" mass="57773">MVFHYFTSILVLMLISCYSGSLKASEIVAVSHHTYSHAIQLVQIGQELVERGHQFTLVVGSNVDFRHDHASTIRIRRYRTILNDSFVTDCIQQFVKGKQNLSSFCITMLNDDCECLLKDRQLLKEISNGTDILITDVTFRCSVIIEDMLKNIPYHVGFSASGFQDPIVSSLYRIPTPPSYIPMMILDFSTEMTFIQRLQNFFTYISADLLFDQIMDEGNQDLWMKYTKIPSLDRNYHIPLANILIMTTSFAIEYARPITPSVKVVGPIIPRQTSNNLTVDLYNFIYSTSSPEFIVISFGSHVPNFQLDIDYELLVLKLSKLPYRIIWKYSGQPLKNQPENVKIMSWIPQNDLLSNPNCKLFVTNAGMSSILEASYYGVPMLAIPLFGDQAGNAQRVQVAGIGKVLSLSEGTVNELLPSITNVIHDPIIKENSKRIASLMQYKTEKTISGIKEAANWIEYAQLHDNAKHLRVQAFDMPWYQRDSIDIWFSLVAIIIIFYIYFFYFE</sequence>
<keyword evidence="8 10" id="KW-0472">Membrane</keyword>
<name>B3SCS4_TRIAD</name>
<gene>
    <name evidence="12" type="ORF">TRIADDRAFT_62079</name>
</gene>
<feature type="transmembrane region" description="Helical" evidence="10">
    <location>
        <begin position="486"/>
        <end position="504"/>
    </location>
</feature>
<dbReference type="AlphaFoldDB" id="B3SCS4"/>
<dbReference type="PANTHER" id="PTHR48043:SF145">
    <property type="entry name" value="FI06409P-RELATED"/>
    <property type="match status" value="1"/>
</dbReference>
<evidence type="ECO:0000256" key="10">
    <source>
        <dbReference type="SAM" id="Phobius"/>
    </source>
</evidence>
<keyword evidence="5 10" id="KW-0812">Transmembrane</keyword>
<dbReference type="InterPro" id="IPR002213">
    <property type="entry name" value="UDP_glucos_trans"/>
</dbReference>
<keyword evidence="7 10" id="KW-1133">Transmembrane helix</keyword>
<evidence type="ECO:0000256" key="3">
    <source>
        <dbReference type="ARBA" id="ARBA00022676"/>
    </source>
</evidence>
<dbReference type="STRING" id="10228.B3SCS4"/>
<dbReference type="OMA" id="YHIPLAN"/>
<organism evidence="12 13">
    <name type="scientific">Trichoplax adhaerens</name>
    <name type="common">Trichoplax reptans</name>
    <dbReference type="NCBI Taxonomy" id="10228"/>
    <lineage>
        <taxon>Eukaryota</taxon>
        <taxon>Metazoa</taxon>
        <taxon>Placozoa</taxon>
        <taxon>Uniplacotomia</taxon>
        <taxon>Trichoplacea</taxon>
        <taxon>Trichoplacidae</taxon>
        <taxon>Trichoplax</taxon>
    </lineage>
</organism>
<keyword evidence="3" id="KW-0328">Glycosyltransferase</keyword>
<dbReference type="PhylomeDB" id="B3SCS4"/>
<evidence type="ECO:0000256" key="8">
    <source>
        <dbReference type="ARBA" id="ARBA00023136"/>
    </source>
</evidence>
<dbReference type="GO" id="GO:0008194">
    <property type="term" value="F:UDP-glycosyltransferase activity"/>
    <property type="evidence" value="ECO:0000318"/>
    <property type="project" value="GO_Central"/>
</dbReference>
<dbReference type="SUPFAM" id="SSF53756">
    <property type="entry name" value="UDP-Glycosyltransferase/glycogen phosphorylase"/>
    <property type="match status" value="1"/>
</dbReference>
<dbReference type="OrthoDB" id="5835829at2759"/>
<dbReference type="EMBL" id="DS985273">
    <property type="protein sequence ID" value="EDV19440.1"/>
    <property type="molecule type" value="Genomic_DNA"/>
</dbReference>
<reference evidence="12 13" key="1">
    <citation type="journal article" date="2008" name="Nature">
        <title>The Trichoplax genome and the nature of placozoans.</title>
        <authorList>
            <person name="Srivastava M."/>
            <person name="Begovic E."/>
            <person name="Chapman J."/>
            <person name="Putnam N.H."/>
            <person name="Hellsten U."/>
            <person name="Kawashima T."/>
            <person name="Kuo A."/>
            <person name="Mitros T."/>
            <person name="Salamov A."/>
            <person name="Carpenter M.L."/>
            <person name="Signorovitch A.Y."/>
            <person name="Moreno M.A."/>
            <person name="Kamm K."/>
            <person name="Grimwood J."/>
            <person name="Schmutz J."/>
            <person name="Shapiro H."/>
            <person name="Grigoriev I.V."/>
            <person name="Buss L.W."/>
            <person name="Schierwater B."/>
            <person name="Dellaporta S.L."/>
            <person name="Rokhsar D.S."/>
        </authorList>
    </citation>
    <scope>NUCLEOTIDE SEQUENCE [LARGE SCALE GENOMIC DNA]</scope>
    <source>
        <strain evidence="12 13">Grell-BS-1999</strain>
    </source>
</reference>
<keyword evidence="13" id="KW-1185">Reference proteome</keyword>
<evidence type="ECO:0008006" key="14">
    <source>
        <dbReference type="Google" id="ProtNLM"/>
    </source>
</evidence>
<dbReference type="Proteomes" id="UP000009022">
    <property type="component" value="Unassembled WGS sequence"/>
</dbReference>
<evidence type="ECO:0000256" key="1">
    <source>
        <dbReference type="ARBA" id="ARBA00004167"/>
    </source>
</evidence>
<dbReference type="CTD" id="6759257"/>
<dbReference type="KEGG" id="tad:TRIADDRAFT_62079"/>
<dbReference type="InterPro" id="IPR050271">
    <property type="entry name" value="UDP-glycosyltransferase"/>
</dbReference>
<evidence type="ECO:0000313" key="12">
    <source>
        <dbReference type="EMBL" id="EDV19440.1"/>
    </source>
</evidence>
<dbReference type="eggNOG" id="KOG1192">
    <property type="taxonomic scope" value="Eukaryota"/>
</dbReference>
<feature type="chain" id="PRO_5002798686" description="Glucuronosyltransferase" evidence="11">
    <location>
        <begin position="25"/>
        <end position="505"/>
    </location>
</feature>
<dbReference type="RefSeq" id="XP_002118040.1">
    <property type="nucleotide sequence ID" value="XM_002118004.1"/>
</dbReference>
<keyword evidence="4" id="KW-0808">Transferase</keyword>
<dbReference type="Pfam" id="PF00201">
    <property type="entry name" value="UDPGT"/>
    <property type="match status" value="1"/>
</dbReference>
<evidence type="ECO:0000256" key="5">
    <source>
        <dbReference type="ARBA" id="ARBA00022692"/>
    </source>
</evidence>
<evidence type="ECO:0000313" key="13">
    <source>
        <dbReference type="Proteomes" id="UP000009022"/>
    </source>
</evidence>
<evidence type="ECO:0000256" key="2">
    <source>
        <dbReference type="ARBA" id="ARBA00009995"/>
    </source>
</evidence>
<dbReference type="HOGENOM" id="CLU_012949_2_0_1"/>
<dbReference type="GeneID" id="6759257"/>
<evidence type="ECO:0000256" key="4">
    <source>
        <dbReference type="ARBA" id="ARBA00022679"/>
    </source>
</evidence>
<dbReference type="Gene3D" id="3.40.50.2000">
    <property type="entry name" value="Glycogen Phosphorylase B"/>
    <property type="match status" value="1"/>
</dbReference>
<keyword evidence="6 11" id="KW-0732">Signal</keyword>
<evidence type="ECO:0000256" key="11">
    <source>
        <dbReference type="SAM" id="SignalP"/>
    </source>
</evidence>
<feature type="signal peptide" evidence="11">
    <location>
        <begin position="1"/>
        <end position="24"/>
    </location>
</feature>
<dbReference type="FunFam" id="3.40.50.2000:FF:000118">
    <property type="entry name" value="UDP-glucuronosyltransferase"/>
    <property type="match status" value="1"/>
</dbReference>
<comment type="subcellular location">
    <subcellularLocation>
        <location evidence="1">Membrane</location>
        <topology evidence="1">Single-pass membrane protein</topology>
    </subcellularLocation>
</comment>
<keyword evidence="9" id="KW-0325">Glycoprotein</keyword>
<protein>
    <recommendedName>
        <fullName evidence="14">Glucuronosyltransferase</fullName>
    </recommendedName>
</protein>
<dbReference type="CDD" id="cd03784">
    <property type="entry name" value="GT1_Gtf-like"/>
    <property type="match status" value="1"/>
</dbReference>
<accession>B3SCS4</accession>
<proteinExistence type="inferred from homology"/>
<evidence type="ECO:0000256" key="6">
    <source>
        <dbReference type="ARBA" id="ARBA00022729"/>
    </source>
</evidence>
<dbReference type="GO" id="GO:0016020">
    <property type="term" value="C:membrane"/>
    <property type="evidence" value="ECO:0007669"/>
    <property type="project" value="UniProtKB-SubCell"/>
</dbReference>
<evidence type="ECO:0000256" key="9">
    <source>
        <dbReference type="ARBA" id="ARBA00023180"/>
    </source>
</evidence>
<comment type="similarity">
    <text evidence="2">Belongs to the UDP-glycosyltransferase family.</text>
</comment>
<dbReference type="PANTHER" id="PTHR48043">
    <property type="entry name" value="EG:EG0003.4 PROTEIN-RELATED"/>
    <property type="match status" value="1"/>
</dbReference>
<evidence type="ECO:0000256" key="7">
    <source>
        <dbReference type="ARBA" id="ARBA00022989"/>
    </source>
</evidence>
<dbReference type="InParanoid" id="B3SCS4"/>